<gene>
    <name evidence="2" type="primary">LOC121393337</name>
</gene>
<dbReference type="GeneID" id="121393337"/>
<protein>
    <submittedName>
        <fullName evidence="2">Uncharacterized protein LOC121393337</fullName>
    </submittedName>
</protein>
<dbReference type="Proteomes" id="UP000186698">
    <property type="component" value="Chromosome 4S"/>
</dbReference>
<dbReference type="KEGG" id="xla:121393337"/>
<name>A0A8J1KJL9_XENLA</name>
<dbReference type="AlphaFoldDB" id="A0A8J1KJL9"/>
<organism evidence="1 2">
    <name type="scientific">Xenopus laevis</name>
    <name type="common">African clawed frog</name>
    <dbReference type="NCBI Taxonomy" id="8355"/>
    <lineage>
        <taxon>Eukaryota</taxon>
        <taxon>Metazoa</taxon>
        <taxon>Chordata</taxon>
        <taxon>Craniata</taxon>
        <taxon>Vertebrata</taxon>
        <taxon>Euteleostomi</taxon>
        <taxon>Amphibia</taxon>
        <taxon>Batrachia</taxon>
        <taxon>Anura</taxon>
        <taxon>Pipoidea</taxon>
        <taxon>Pipidae</taxon>
        <taxon>Xenopodinae</taxon>
        <taxon>Xenopus</taxon>
        <taxon>Xenopus</taxon>
    </lineage>
</organism>
<dbReference type="RefSeq" id="XP_041417520.1">
    <property type="nucleotide sequence ID" value="XM_041561586.1"/>
</dbReference>
<evidence type="ECO:0000313" key="2">
    <source>
        <dbReference type="RefSeq" id="XP_041417520.1"/>
    </source>
</evidence>
<evidence type="ECO:0000313" key="1">
    <source>
        <dbReference type="Proteomes" id="UP000186698"/>
    </source>
</evidence>
<accession>A0A8J1KJL9</accession>
<keyword evidence="1" id="KW-1185">Reference proteome</keyword>
<reference evidence="2" key="1">
    <citation type="submission" date="2025-08" db="UniProtKB">
        <authorList>
            <consortium name="RefSeq"/>
        </authorList>
    </citation>
    <scope>IDENTIFICATION</scope>
    <source>
        <strain evidence="2">J_2021</strain>
        <tissue evidence="2">Erythrocytes</tissue>
    </source>
</reference>
<sequence length="267" mass="29115">MVSRLPSSQPFSFPEPFTFPSCFPELQFPHNSHMSPATADVCLLHLRHSLSTLLLSIITVLPQKGRGLGFRRPSIQQQISIAQQSIRSSFRPTSAAPSFVGVSFLSAALSIFCQGIISLNTVPRRRFRWETRPLPAPVSFCSCTGADRLCSASKVLERNCTLHGGGAALPHGDSWNSHEVAEWDEVLGKVPLCPLTLLSPQFFPASSTRLSKDLADSIRVSCFGLFAPSSRHPACVPCVSCGIPVPSAGLEAHMLWRLKMSFAIWSI</sequence>
<proteinExistence type="predicted"/>